<reference evidence="2 3" key="1">
    <citation type="journal article" date="2018" name="Evol. Lett.">
        <title>Horizontal gene cluster transfer increased hallucinogenic mushroom diversity.</title>
        <authorList>
            <person name="Reynolds H.T."/>
            <person name="Vijayakumar V."/>
            <person name="Gluck-Thaler E."/>
            <person name="Korotkin H.B."/>
            <person name="Matheny P.B."/>
            <person name="Slot J.C."/>
        </authorList>
    </citation>
    <scope>NUCLEOTIDE SEQUENCE [LARGE SCALE GENOMIC DNA]</scope>
    <source>
        <strain evidence="2 3">SRW20</strain>
    </source>
</reference>
<comment type="caution">
    <text evidence="2">The sequence shown here is derived from an EMBL/GenBank/DDBJ whole genome shotgun (WGS) entry which is preliminary data.</text>
</comment>
<dbReference type="InterPro" id="IPR001810">
    <property type="entry name" value="F-box_dom"/>
</dbReference>
<dbReference type="Gene3D" id="1.20.1280.50">
    <property type="match status" value="2"/>
</dbReference>
<organism evidence="2 3">
    <name type="scientific">Gymnopilus dilepis</name>
    <dbReference type="NCBI Taxonomy" id="231916"/>
    <lineage>
        <taxon>Eukaryota</taxon>
        <taxon>Fungi</taxon>
        <taxon>Dikarya</taxon>
        <taxon>Basidiomycota</taxon>
        <taxon>Agaricomycotina</taxon>
        <taxon>Agaricomycetes</taxon>
        <taxon>Agaricomycetidae</taxon>
        <taxon>Agaricales</taxon>
        <taxon>Agaricineae</taxon>
        <taxon>Hymenogastraceae</taxon>
        <taxon>Gymnopilus</taxon>
    </lineage>
</organism>
<name>A0A409YK94_9AGAR</name>
<dbReference type="OrthoDB" id="2269034at2759"/>
<dbReference type="InParanoid" id="A0A409YK94"/>
<gene>
    <name evidence="2" type="ORF">CVT26_007902</name>
</gene>
<feature type="domain" description="F-box" evidence="1">
    <location>
        <begin position="41"/>
        <end position="93"/>
    </location>
</feature>
<dbReference type="EMBL" id="NHYE01000738">
    <property type="protein sequence ID" value="PPR03435.1"/>
    <property type="molecule type" value="Genomic_DNA"/>
</dbReference>
<evidence type="ECO:0000259" key="1">
    <source>
        <dbReference type="Pfam" id="PF12937"/>
    </source>
</evidence>
<proteinExistence type="predicted"/>
<dbReference type="AlphaFoldDB" id="A0A409YK94"/>
<accession>A0A409YK94</accession>
<dbReference type="SUPFAM" id="SSF81383">
    <property type="entry name" value="F-box domain"/>
    <property type="match status" value="1"/>
</dbReference>
<dbReference type="InterPro" id="IPR032675">
    <property type="entry name" value="LRR_dom_sf"/>
</dbReference>
<dbReference type="Pfam" id="PF12937">
    <property type="entry name" value="F-box-like"/>
    <property type="match status" value="1"/>
</dbReference>
<protein>
    <recommendedName>
        <fullName evidence="1">F-box domain-containing protein</fullName>
    </recommendedName>
</protein>
<dbReference type="InterPro" id="IPR036047">
    <property type="entry name" value="F-box-like_dom_sf"/>
</dbReference>
<sequence length="900" mass="102811">MAFDLCSKAQEASSRLVSVNCMENEPSSGQDPFRHASATSFDSLPVEIISIIFIDYLEGVTCFGPRTALKLGKVCRRWREIAWSTPELWTDLTMHPRHATSRTHVELAEEWLCRSGTRLLAIKFSCHRDDWDCPWKAVLDGCEQMLEVLGRHSDRWCSVTLDVPSSHLEGFRALSGPLSALHHLSLTAAWEDYEDFRVPDYPRIAAFSKSAPRTVKLSCIKVDLDWRLVTKLTLDFVDIAEILHIFQTASSLIECTLEEVSDHGSDYSSAVRCGLIVCPMLETLTVCFYDEYSSEVFCSAVSLPILNTLSIQGHDSMLFMEDLILFLTQSSCALKCLIINESDYEQHSFADLALHLPSLTDLHILFSGRYVDNETFYHALADPSRLQPQFLPFPSLTLQPCLPCLETFKWEGSCPFPWETLPGLLKPVVNNSVAYRRPLKHVKVDCKFDTTIYPIPYIPKEVLRQLVEFVSFDSLPVEVVSIIFLHHVQEHPHCVSTPLRLGKICRRWRLIAWSTPNLWTRLTIWGKHVISQTHVELAEEWLGRSGMLPLTIELNTRRCDWNCTWDVVLQGCKQMLEVFGRYSQCWYSLTLNVHSALLEGLGTMSRPPLALQELCLTATWSNYDVFQVPDYPRLLTFSKSSPKIVELYCINVELDWKLVTRLTLSYADIAEVLHIFQTALNLYECDLGEIADYGSRFSGIMERDVIVCPALTSLKVCFSDENSSKTFCGAISFPALQHFSFRELDYAPNSFADLALRLSSVTDLHISYSDFLIETETFCHLLANSSLLQSRLLPNLEKFHWEGYAPFPWETLPRIIRPVADNVASYQRPLKHIEVDCKVDTNGVSFIPHIPKEVLRQLSEFTDVKFELTMNSNSHGHLQELDLWKESLEWEQWRSSASLE</sequence>
<evidence type="ECO:0000313" key="2">
    <source>
        <dbReference type="EMBL" id="PPR03435.1"/>
    </source>
</evidence>
<evidence type="ECO:0000313" key="3">
    <source>
        <dbReference type="Proteomes" id="UP000284706"/>
    </source>
</evidence>
<keyword evidence="3" id="KW-1185">Reference proteome</keyword>
<dbReference type="Proteomes" id="UP000284706">
    <property type="component" value="Unassembled WGS sequence"/>
</dbReference>
<dbReference type="Gene3D" id="3.80.10.10">
    <property type="entry name" value="Ribonuclease Inhibitor"/>
    <property type="match status" value="1"/>
</dbReference>